<evidence type="ECO:0000256" key="2">
    <source>
        <dbReference type="ARBA" id="ARBA00006228"/>
    </source>
</evidence>
<gene>
    <name evidence="8" type="ORF">EV141_2271</name>
</gene>
<sequence length="125" mass="14098">MNTPWAWPLRILIFIGWFFGEVVVASIRVLAVMLLPKKKPTPGIVNVHLYDLTETEETLLVILVALTPDTILMAINRERGDVYVYGMFVNGDVDAFRASILDLERRMLRATRSRPRADGGKDTPA</sequence>
<comment type="similarity">
    <text evidence="2">Belongs to the CPA3 antiporters (TC 2.A.63) subunit E family.</text>
</comment>
<dbReference type="OrthoDB" id="3837866at2"/>
<keyword evidence="6 7" id="KW-0472">Membrane</keyword>
<comment type="subcellular location">
    <subcellularLocation>
        <location evidence="1">Cell membrane</location>
        <topology evidence="1">Multi-pass membrane protein</topology>
    </subcellularLocation>
</comment>
<keyword evidence="9" id="KW-1185">Reference proteome</keyword>
<dbReference type="InterPro" id="IPR002758">
    <property type="entry name" value="Cation_antiport_E"/>
</dbReference>
<comment type="caution">
    <text evidence="8">The sequence shown here is derived from an EMBL/GenBank/DDBJ whole genome shotgun (WGS) entry which is preliminary data.</text>
</comment>
<dbReference type="PANTHER" id="PTHR34584">
    <property type="entry name" value="NA(+)/H(+) ANTIPORTER SUBUNIT E1"/>
    <property type="match status" value="1"/>
</dbReference>
<evidence type="ECO:0000256" key="1">
    <source>
        <dbReference type="ARBA" id="ARBA00004651"/>
    </source>
</evidence>
<dbReference type="EMBL" id="SGWW01000005">
    <property type="protein sequence ID" value="RZS54274.1"/>
    <property type="molecule type" value="Genomic_DNA"/>
</dbReference>
<evidence type="ECO:0000256" key="5">
    <source>
        <dbReference type="ARBA" id="ARBA00022989"/>
    </source>
</evidence>
<dbReference type="RefSeq" id="WP_157985552.1">
    <property type="nucleotide sequence ID" value="NZ_SGWW01000005.1"/>
</dbReference>
<evidence type="ECO:0000313" key="9">
    <source>
        <dbReference type="Proteomes" id="UP000293519"/>
    </source>
</evidence>
<dbReference type="GO" id="GO:0005886">
    <property type="term" value="C:plasma membrane"/>
    <property type="evidence" value="ECO:0007669"/>
    <property type="project" value="UniProtKB-SubCell"/>
</dbReference>
<accession>A0A4Q7LIX1</accession>
<proteinExistence type="inferred from homology"/>
<dbReference type="AlphaFoldDB" id="A0A4Q7LIX1"/>
<dbReference type="PANTHER" id="PTHR34584:SF1">
    <property type="entry name" value="NA(+)_H(+) ANTIPORTER SUBUNIT E1"/>
    <property type="match status" value="1"/>
</dbReference>
<reference evidence="8 9" key="1">
    <citation type="journal article" date="2015" name="Stand. Genomic Sci.">
        <title>Genomic Encyclopedia of Bacterial and Archaeal Type Strains, Phase III: the genomes of soil and plant-associated and newly described type strains.</title>
        <authorList>
            <person name="Whitman W.B."/>
            <person name="Woyke T."/>
            <person name="Klenk H.P."/>
            <person name="Zhou Y."/>
            <person name="Lilburn T.G."/>
            <person name="Beck B.J."/>
            <person name="De Vos P."/>
            <person name="Vandamme P."/>
            <person name="Eisen J.A."/>
            <person name="Garrity G."/>
            <person name="Hugenholtz P."/>
            <person name="Kyrpides N.C."/>
        </authorList>
    </citation>
    <scope>NUCLEOTIDE SEQUENCE [LARGE SCALE GENOMIC DNA]</scope>
    <source>
        <strain evidence="8 9">CV2</strain>
    </source>
</reference>
<evidence type="ECO:0000256" key="4">
    <source>
        <dbReference type="ARBA" id="ARBA00022692"/>
    </source>
</evidence>
<dbReference type="Proteomes" id="UP000293519">
    <property type="component" value="Unassembled WGS sequence"/>
</dbReference>
<dbReference type="Pfam" id="PF01899">
    <property type="entry name" value="MNHE"/>
    <property type="match status" value="1"/>
</dbReference>
<evidence type="ECO:0000256" key="3">
    <source>
        <dbReference type="ARBA" id="ARBA00022475"/>
    </source>
</evidence>
<keyword evidence="4 7" id="KW-0812">Transmembrane</keyword>
<protein>
    <submittedName>
        <fullName evidence="8">Multicomponent Na+:H+ antiporter subunit E</fullName>
    </submittedName>
</protein>
<evidence type="ECO:0000256" key="6">
    <source>
        <dbReference type="ARBA" id="ARBA00023136"/>
    </source>
</evidence>
<evidence type="ECO:0000313" key="8">
    <source>
        <dbReference type="EMBL" id="RZS54274.1"/>
    </source>
</evidence>
<keyword evidence="3" id="KW-1003">Cell membrane</keyword>
<keyword evidence="5 7" id="KW-1133">Transmembrane helix</keyword>
<feature type="transmembrane region" description="Helical" evidence="7">
    <location>
        <begin position="12"/>
        <end position="35"/>
    </location>
</feature>
<evidence type="ECO:0000256" key="7">
    <source>
        <dbReference type="SAM" id="Phobius"/>
    </source>
</evidence>
<name>A0A4Q7LIX1_9MICO</name>
<organism evidence="8 9">
    <name type="scientific">Microcella putealis</name>
    <dbReference type="NCBI Taxonomy" id="337005"/>
    <lineage>
        <taxon>Bacteria</taxon>
        <taxon>Bacillati</taxon>
        <taxon>Actinomycetota</taxon>
        <taxon>Actinomycetes</taxon>
        <taxon>Micrococcales</taxon>
        <taxon>Microbacteriaceae</taxon>
        <taxon>Microcella</taxon>
    </lineage>
</organism>
<dbReference type="GO" id="GO:0008324">
    <property type="term" value="F:monoatomic cation transmembrane transporter activity"/>
    <property type="evidence" value="ECO:0007669"/>
    <property type="project" value="InterPro"/>
</dbReference>